<feature type="compositionally biased region" description="Polar residues" evidence="2">
    <location>
        <begin position="38"/>
        <end position="52"/>
    </location>
</feature>
<dbReference type="RefSeq" id="WP_117530425.1">
    <property type="nucleotide sequence ID" value="NZ_JBKUNB010000021.1"/>
</dbReference>
<evidence type="ECO:0000256" key="1">
    <source>
        <dbReference type="ARBA" id="ARBA00008520"/>
    </source>
</evidence>
<evidence type="ECO:0000256" key="3">
    <source>
        <dbReference type="SAM" id="SignalP"/>
    </source>
</evidence>
<dbReference type="Proteomes" id="UP000261166">
    <property type="component" value="Unassembled WGS sequence"/>
</dbReference>
<dbReference type="PANTHER" id="PTHR43649">
    <property type="entry name" value="ARABINOSE-BINDING PROTEIN-RELATED"/>
    <property type="match status" value="1"/>
</dbReference>
<dbReference type="Gene3D" id="3.40.190.10">
    <property type="entry name" value="Periplasmic binding protein-like II"/>
    <property type="match status" value="2"/>
</dbReference>
<feature type="chain" id="PRO_5038600597" evidence="3">
    <location>
        <begin position="23"/>
        <end position="536"/>
    </location>
</feature>
<organism evidence="4 5">
    <name type="scientific">Eisenbergiella massiliensis</name>
    <dbReference type="NCBI Taxonomy" id="1720294"/>
    <lineage>
        <taxon>Bacteria</taxon>
        <taxon>Bacillati</taxon>
        <taxon>Bacillota</taxon>
        <taxon>Clostridia</taxon>
        <taxon>Lachnospirales</taxon>
        <taxon>Lachnospiraceae</taxon>
        <taxon>Eisenbergiella</taxon>
    </lineage>
</organism>
<feature type="region of interest" description="Disordered" evidence="2">
    <location>
        <begin position="28"/>
        <end position="53"/>
    </location>
</feature>
<keyword evidence="3" id="KW-0732">Signal</keyword>
<comment type="caution">
    <text evidence="4">The sequence shown here is derived from an EMBL/GenBank/DDBJ whole genome shotgun (WGS) entry which is preliminary data.</text>
</comment>
<name>A0A3E3J574_9FIRM</name>
<feature type="region of interest" description="Disordered" evidence="2">
    <location>
        <begin position="391"/>
        <end position="418"/>
    </location>
</feature>
<feature type="compositionally biased region" description="Basic and acidic residues" evidence="2">
    <location>
        <begin position="403"/>
        <end position="418"/>
    </location>
</feature>
<dbReference type="InterPro" id="IPR050490">
    <property type="entry name" value="Bact_solute-bd_prot1"/>
</dbReference>
<evidence type="ECO:0000313" key="4">
    <source>
        <dbReference type="EMBL" id="RGE74518.1"/>
    </source>
</evidence>
<proteinExistence type="inferred from homology"/>
<dbReference type="PANTHER" id="PTHR43649:SF31">
    <property type="entry name" value="SN-GLYCEROL-3-PHOSPHATE-BINDING PERIPLASMIC PROTEIN UGPB"/>
    <property type="match status" value="1"/>
</dbReference>
<feature type="signal peptide" evidence="3">
    <location>
        <begin position="1"/>
        <end position="22"/>
    </location>
</feature>
<dbReference type="PROSITE" id="PS51257">
    <property type="entry name" value="PROKAR_LIPOPROTEIN"/>
    <property type="match status" value="1"/>
</dbReference>
<gene>
    <name evidence="4" type="ORF">DWY69_00675</name>
</gene>
<accession>A0A3E3J574</accession>
<dbReference type="SUPFAM" id="SSF53850">
    <property type="entry name" value="Periplasmic binding protein-like II"/>
    <property type="match status" value="1"/>
</dbReference>
<dbReference type="AlphaFoldDB" id="A0A3E3J574"/>
<sequence>MRTKKVLSVLLTGAILAGVLSGCGNSNTGGQGQAADAPTQTQETAGESNSSAEDGIVDLEVWTTNTGFLPVEKDSVTYNFYKDLLGVGIVQPYVEWNGGQTYSEQLNLKIVAGEMPDIVQFVNGMETGLAKEGALLDLTDLLPEYAPHLWESVPEETWDVMKSYDPTGEGRIYMTPNMIDYTRHGAMIRQDWLDKLGLKMPVTQEEFVDVLRAFKTQDPNGNGQADEIPTGGRAEARWMDYLFSMYGIAMWEGFPQWDIYDGELTYAAVTPNMRDALEFISGLYQEGLLDAETLMNDKAGWDGKVNSDQVGVFFQWAEQSYMYATNIYNATGTKADWSILPVISADGYEGFYTKKPTMGAQYGVKNMDDAERIEAAMKVLDAYGNKELRDTLDLGPEGMTSSRGEDGTLKKLPDDKTTQENMVVKPSDCMANVDSVIHLLELTGTEEDKWAVDKAIQNVKDVQQYGRLIAGDGIPSSIYDGYDDIENRTLYVEYASKIIAGEWPIEKFDEFVEKWYASGGEEVTNAARDWYAAKNK</sequence>
<comment type="similarity">
    <text evidence="1">Belongs to the bacterial solute-binding protein 1 family.</text>
</comment>
<protein>
    <submittedName>
        <fullName evidence="4">Extracellular solute-binding protein</fullName>
    </submittedName>
</protein>
<dbReference type="EMBL" id="QVLU01000001">
    <property type="protein sequence ID" value="RGE74518.1"/>
    <property type="molecule type" value="Genomic_DNA"/>
</dbReference>
<reference evidence="4 5" key="1">
    <citation type="submission" date="2018-08" db="EMBL/GenBank/DDBJ databases">
        <title>A genome reference for cultivated species of the human gut microbiota.</title>
        <authorList>
            <person name="Zou Y."/>
            <person name="Xue W."/>
            <person name="Luo G."/>
        </authorList>
    </citation>
    <scope>NUCLEOTIDE SEQUENCE [LARGE SCALE GENOMIC DNA]</scope>
    <source>
        <strain evidence="4 5">AF26-4BH</strain>
    </source>
</reference>
<evidence type="ECO:0000313" key="5">
    <source>
        <dbReference type="Proteomes" id="UP000261166"/>
    </source>
</evidence>
<evidence type="ECO:0000256" key="2">
    <source>
        <dbReference type="SAM" id="MobiDB-lite"/>
    </source>
</evidence>
<dbReference type="OrthoDB" id="2021385at2"/>